<evidence type="ECO:0000259" key="7">
    <source>
        <dbReference type="Pfam" id="PF13525"/>
    </source>
</evidence>
<dbReference type="NCBIfam" id="TIGR03302">
    <property type="entry name" value="OM_YfiO"/>
    <property type="match status" value="1"/>
</dbReference>
<dbReference type="GO" id="GO:0051205">
    <property type="term" value="P:protein insertion into membrane"/>
    <property type="evidence" value="ECO:0007669"/>
    <property type="project" value="UniProtKB-UniRule"/>
</dbReference>
<comment type="caution">
    <text evidence="8">The sequence shown here is derived from an EMBL/GenBank/DDBJ whole genome shotgun (WGS) entry which is preliminary data.</text>
</comment>
<comment type="function">
    <text evidence="6">Part of the outer membrane protein assembly complex, which is involved in assembly and insertion of beta-barrel proteins into the outer membrane.</text>
</comment>
<proteinExistence type="inferred from homology"/>
<evidence type="ECO:0000256" key="4">
    <source>
        <dbReference type="ARBA" id="ARBA00023237"/>
    </source>
</evidence>
<evidence type="ECO:0000313" key="9">
    <source>
        <dbReference type="Proteomes" id="UP000244906"/>
    </source>
</evidence>
<dbReference type="GO" id="GO:0043165">
    <property type="term" value="P:Gram-negative-bacterium-type cell outer membrane assembly"/>
    <property type="evidence" value="ECO:0007669"/>
    <property type="project" value="UniProtKB-UniRule"/>
</dbReference>
<name>A0A2V1GWW6_9GAMM</name>
<dbReference type="Gene3D" id="1.25.40.10">
    <property type="entry name" value="Tetratricopeptide repeat domain"/>
    <property type="match status" value="1"/>
</dbReference>
<dbReference type="InterPro" id="IPR017689">
    <property type="entry name" value="BamD"/>
</dbReference>
<accession>A0A2V1GWW6</accession>
<comment type="similarity">
    <text evidence="6">Belongs to the BamD family.</text>
</comment>
<comment type="subunit">
    <text evidence="6">Part of the Bam complex.</text>
</comment>
<dbReference type="AlphaFoldDB" id="A0A2V1GWW6"/>
<dbReference type="PANTHER" id="PTHR37423:SF1">
    <property type="entry name" value="OUTER MEMBRANE PROTEIN ASSEMBLY FACTOR BAMD"/>
    <property type="match status" value="1"/>
</dbReference>
<dbReference type="InterPro" id="IPR039565">
    <property type="entry name" value="BamD-like"/>
</dbReference>
<keyword evidence="2 6" id="KW-0472">Membrane</keyword>
<evidence type="ECO:0000256" key="2">
    <source>
        <dbReference type="ARBA" id="ARBA00023136"/>
    </source>
</evidence>
<evidence type="ECO:0000313" key="8">
    <source>
        <dbReference type="EMBL" id="PVZ65696.1"/>
    </source>
</evidence>
<reference evidence="8 9" key="1">
    <citation type="submission" date="2018-04" db="EMBL/GenBank/DDBJ databases">
        <title>Thalassorhabdus spongiae gen. nov., sp. nov., isolated from a marine sponge in South-West Iceland.</title>
        <authorList>
            <person name="Knobloch S."/>
            <person name="Daussin A."/>
            <person name="Johannsson R."/>
            <person name="Marteinsson V.T."/>
        </authorList>
    </citation>
    <scope>NUCLEOTIDE SEQUENCE [LARGE SCALE GENOMIC DNA]</scope>
    <source>
        <strain evidence="8 9">Hp12</strain>
    </source>
</reference>
<sequence>MIGEEFRHCLIQPFAVKIIRNCSFEPDLLWHMSMCTAAVFMREAFYYRLDRLESPIIKKLSKVKSFMFKTRLAALVLISLLAGCASNPEDEVTPIRPAAEIYQSASDYLSSNSYELAIKDLEELETYYPFGEYARQAQLDLISAYYGFDQFDEVVSTANRYARLHPGSEQVAYVTYMKGMANFGRGRGFITNTVNLDRSSRDASAIYQAFSDFRTLLEEYPDSKYADDARQRMIYLRNELAQSELHAAEFYIRKGAWLSAAKRARYVVEQYGRSDQLEKALNILERSYKELKLDNLVKEVKTIRKDNGL</sequence>
<dbReference type="GO" id="GO:1990063">
    <property type="term" value="C:Bam protein complex"/>
    <property type="evidence" value="ECO:0007669"/>
    <property type="project" value="TreeGrafter"/>
</dbReference>
<dbReference type="EMBL" id="QDDL01000009">
    <property type="protein sequence ID" value="PVZ65696.1"/>
    <property type="molecule type" value="Genomic_DNA"/>
</dbReference>
<keyword evidence="5" id="KW-0449">Lipoprotein</keyword>
<evidence type="ECO:0000256" key="6">
    <source>
        <dbReference type="HAMAP-Rule" id="MF_00922"/>
    </source>
</evidence>
<keyword evidence="3" id="KW-0564">Palmitate</keyword>
<evidence type="ECO:0000256" key="3">
    <source>
        <dbReference type="ARBA" id="ARBA00023139"/>
    </source>
</evidence>
<dbReference type="Pfam" id="PF13525">
    <property type="entry name" value="YfiO"/>
    <property type="match status" value="1"/>
</dbReference>
<evidence type="ECO:0000256" key="1">
    <source>
        <dbReference type="ARBA" id="ARBA00022729"/>
    </source>
</evidence>
<feature type="domain" description="Outer membrane lipoprotein BamD-like" evidence="7">
    <location>
        <begin position="97"/>
        <end position="300"/>
    </location>
</feature>
<dbReference type="PANTHER" id="PTHR37423">
    <property type="entry name" value="SOLUBLE LYTIC MUREIN TRANSGLYCOSYLASE-RELATED"/>
    <property type="match status" value="1"/>
</dbReference>
<keyword evidence="4 6" id="KW-0998">Cell outer membrane</keyword>
<evidence type="ECO:0000256" key="5">
    <source>
        <dbReference type="ARBA" id="ARBA00023288"/>
    </source>
</evidence>
<keyword evidence="1 6" id="KW-0732">Signal</keyword>
<organism evidence="8 9">
    <name type="scientific">Pelagibaculum spongiae</name>
    <dbReference type="NCBI Taxonomy" id="2080658"/>
    <lineage>
        <taxon>Bacteria</taxon>
        <taxon>Pseudomonadati</taxon>
        <taxon>Pseudomonadota</taxon>
        <taxon>Gammaproteobacteria</taxon>
        <taxon>Oceanospirillales</taxon>
        <taxon>Pelagibaculum</taxon>
    </lineage>
</organism>
<gene>
    <name evidence="6" type="primary">bamD</name>
    <name evidence="8" type="ORF">DC094_17595</name>
</gene>
<protein>
    <recommendedName>
        <fullName evidence="6">Outer membrane protein assembly factor BamD</fullName>
    </recommendedName>
</protein>
<comment type="subcellular location">
    <subcellularLocation>
        <location evidence="6">Cell outer membrane</location>
    </subcellularLocation>
</comment>
<dbReference type="HAMAP" id="MF_00922">
    <property type="entry name" value="OM_assembly_BamD"/>
    <property type="match status" value="1"/>
</dbReference>
<dbReference type="SUPFAM" id="SSF48452">
    <property type="entry name" value="TPR-like"/>
    <property type="match status" value="1"/>
</dbReference>
<dbReference type="InterPro" id="IPR011990">
    <property type="entry name" value="TPR-like_helical_dom_sf"/>
</dbReference>
<dbReference type="Proteomes" id="UP000244906">
    <property type="component" value="Unassembled WGS sequence"/>
</dbReference>
<keyword evidence="9" id="KW-1185">Reference proteome</keyword>
<dbReference type="CDD" id="cd15830">
    <property type="entry name" value="BamD"/>
    <property type="match status" value="1"/>
</dbReference>